<protein>
    <submittedName>
        <fullName evidence="1">Uncharacterized protein</fullName>
    </submittedName>
</protein>
<comment type="caution">
    <text evidence="1">The sequence shown here is derived from an EMBL/GenBank/DDBJ whole genome shotgun (WGS) entry which is preliminary data.</text>
</comment>
<accession>A0ABN9UX95</accession>
<proteinExistence type="predicted"/>
<sequence>MSGFECTGEASVRCGGVVILGYWEKSHPGLSTSSVLGGSSIFVSGDGRFLLLETAPAVHVLDVAARRWRGLLRHDDAPAGGAHQTCRARGTRWPPGWRSRGDVRVWSCEAVAVTHSWGLPPSGGAAGDPGRRILHVGVSRPAASRGFDLGVLDSGQVFHLVRVRPGVPLAEEAITLALSRSEEVSDFSADFRGGALAVVAADRVDGCDRRLHVWRFADDRGAPLVEPRRCTLPFRVPSASMPSIARVVGRSFVQLKTFGLVPCPRAPGGLAVEIGELRLLELRRGLAGGFRGGPWRVQDSDASLLRRDHDLVCGRLVAFWAADPEGEGPLRTLRILDLAPGAEHLEG</sequence>
<name>A0ABN9UX95_9DINO</name>
<reference evidence="1" key="1">
    <citation type="submission" date="2023-10" db="EMBL/GenBank/DDBJ databases">
        <authorList>
            <person name="Chen Y."/>
            <person name="Shah S."/>
            <person name="Dougan E. K."/>
            <person name="Thang M."/>
            <person name="Chan C."/>
        </authorList>
    </citation>
    <scope>NUCLEOTIDE SEQUENCE [LARGE SCALE GENOMIC DNA]</scope>
</reference>
<dbReference type="EMBL" id="CAUYUJ010016395">
    <property type="protein sequence ID" value="CAK0864777.1"/>
    <property type="molecule type" value="Genomic_DNA"/>
</dbReference>
<evidence type="ECO:0000313" key="1">
    <source>
        <dbReference type="EMBL" id="CAK0864777.1"/>
    </source>
</evidence>
<evidence type="ECO:0000313" key="2">
    <source>
        <dbReference type="Proteomes" id="UP001189429"/>
    </source>
</evidence>
<gene>
    <name evidence="1" type="ORF">PCOR1329_LOCUS52558</name>
</gene>
<dbReference type="Proteomes" id="UP001189429">
    <property type="component" value="Unassembled WGS sequence"/>
</dbReference>
<organism evidence="1 2">
    <name type="scientific">Prorocentrum cordatum</name>
    <dbReference type="NCBI Taxonomy" id="2364126"/>
    <lineage>
        <taxon>Eukaryota</taxon>
        <taxon>Sar</taxon>
        <taxon>Alveolata</taxon>
        <taxon>Dinophyceae</taxon>
        <taxon>Prorocentrales</taxon>
        <taxon>Prorocentraceae</taxon>
        <taxon>Prorocentrum</taxon>
    </lineage>
</organism>
<keyword evidence="2" id="KW-1185">Reference proteome</keyword>